<organism evidence="2 3">
    <name type="scientific">Streptomyces lonegramiae</name>
    <dbReference type="NCBI Taxonomy" id="3075524"/>
    <lineage>
        <taxon>Bacteria</taxon>
        <taxon>Bacillati</taxon>
        <taxon>Actinomycetota</taxon>
        <taxon>Actinomycetes</taxon>
        <taxon>Kitasatosporales</taxon>
        <taxon>Streptomycetaceae</taxon>
        <taxon>Streptomyces</taxon>
    </lineage>
</organism>
<evidence type="ECO:0000313" key="3">
    <source>
        <dbReference type="Proteomes" id="UP001180754"/>
    </source>
</evidence>
<dbReference type="EMBL" id="JAVRFD010000023">
    <property type="protein sequence ID" value="MDT0548038.1"/>
    <property type="molecule type" value="Genomic_DNA"/>
</dbReference>
<gene>
    <name evidence="2" type="ORF">RND15_35910</name>
</gene>
<dbReference type="Proteomes" id="UP001180754">
    <property type="component" value="Unassembled WGS sequence"/>
</dbReference>
<accession>A0ABU2XT81</accession>
<comment type="caution">
    <text evidence="2">The sequence shown here is derived from an EMBL/GenBank/DDBJ whole genome shotgun (WGS) entry which is preliminary data.</text>
</comment>
<sequence>MSRQRDAVRIPGGTVRATVPSVLRRAVLLCTIAFWLAPSFLHPAAEHTSAVRHASVSAHPPSGPESRPVTAPVAAPGRACPDPASLGPPTGAHSAGGAGDNCVAGPRGVSQGLVPAPVPPPALADFPPRERPHDTDATRAPPNRAIRAPGLHQLQVLRT</sequence>
<proteinExistence type="predicted"/>
<name>A0ABU2XT81_9ACTN</name>
<feature type="region of interest" description="Disordered" evidence="1">
    <location>
        <begin position="52"/>
        <end position="159"/>
    </location>
</feature>
<dbReference type="RefSeq" id="WP_311728585.1">
    <property type="nucleotide sequence ID" value="NZ_JAVRFD010000023.1"/>
</dbReference>
<reference evidence="2" key="1">
    <citation type="submission" date="2024-05" db="EMBL/GenBank/DDBJ databases">
        <title>30 novel species of actinomycetes from the DSMZ collection.</title>
        <authorList>
            <person name="Nouioui I."/>
        </authorList>
    </citation>
    <scope>NUCLEOTIDE SEQUENCE</scope>
    <source>
        <strain evidence="2">DSM 41529</strain>
    </source>
</reference>
<evidence type="ECO:0000313" key="2">
    <source>
        <dbReference type="EMBL" id="MDT0548038.1"/>
    </source>
</evidence>
<protein>
    <recommendedName>
        <fullName evidence="4">Secreted protein</fullName>
    </recommendedName>
</protein>
<evidence type="ECO:0008006" key="4">
    <source>
        <dbReference type="Google" id="ProtNLM"/>
    </source>
</evidence>
<evidence type="ECO:0000256" key="1">
    <source>
        <dbReference type="SAM" id="MobiDB-lite"/>
    </source>
</evidence>
<keyword evidence="3" id="KW-1185">Reference proteome</keyword>
<feature type="compositionally biased region" description="Basic and acidic residues" evidence="1">
    <location>
        <begin position="127"/>
        <end position="137"/>
    </location>
</feature>